<evidence type="ECO:0008006" key="4">
    <source>
        <dbReference type="Google" id="ProtNLM"/>
    </source>
</evidence>
<reference evidence="2 3" key="1">
    <citation type="journal article" date="2016" name="Nat. Commun.">
        <title>Thousands of microbial genomes shed light on interconnected biogeochemical processes in an aquifer system.</title>
        <authorList>
            <person name="Anantharaman K."/>
            <person name="Brown C.T."/>
            <person name="Hug L.A."/>
            <person name="Sharon I."/>
            <person name="Castelle C.J."/>
            <person name="Probst A.J."/>
            <person name="Thomas B.C."/>
            <person name="Singh A."/>
            <person name="Wilkins M.J."/>
            <person name="Karaoz U."/>
            <person name="Brodie E.L."/>
            <person name="Williams K.H."/>
            <person name="Hubbard S.S."/>
            <person name="Banfield J.F."/>
        </authorList>
    </citation>
    <scope>NUCLEOTIDE SEQUENCE [LARGE SCALE GENOMIC DNA]</scope>
</reference>
<dbReference type="EMBL" id="MEYV01000010">
    <property type="protein sequence ID" value="OGD40350.1"/>
    <property type="molecule type" value="Genomic_DNA"/>
</dbReference>
<gene>
    <name evidence="2" type="ORF">A3I30_03610</name>
</gene>
<organism evidence="2 3">
    <name type="scientific">Candidatus Azambacteria bacterium RIFCSPLOWO2_02_FULL_44_14</name>
    <dbReference type="NCBI Taxonomy" id="1797306"/>
    <lineage>
        <taxon>Bacteria</taxon>
        <taxon>Candidatus Azamiibacteriota</taxon>
    </lineage>
</organism>
<feature type="chain" id="PRO_5009518213" description="Lectin-like protein BA14k" evidence="1">
    <location>
        <begin position="24"/>
        <end position="105"/>
    </location>
</feature>
<accession>A0A1F5CBV6</accession>
<keyword evidence="1" id="KW-0732">Signal</keyword>
<evidence type="ECO:0000313" key="2">
    <source>
        <dbReference type="EMBL" id="OGD40350.1"/>
    </source>
</evidence>
<evidence type="ECO:0000313" key="3">
    <source>
        <dbReference type="Proteomes" id="UP000177197"/>
    </source>
</evidence>
<evidence type="ECO:0000256" key="1">
    <source>
        <dbReference type="SAM" id="SignalP"/>
    </source>
</evidence>
<dbReference type="Proteomes" id="UP000177197">
    <property type="component" value="Unassembled WGS sequence"/>
</dbReference>
<sequence>MRKLATIIVLALLALGLSAPAFARDRWDRRHRDWREERHYRPYYPYYRPSPQIIIPLPFPILPPVYTPYPAYPTCQQVWIQPQWAWDVLSNRWFLDPGHWQTVCQ</sequence>
<name>A0A1F5CBV6_9BACT</name>
<proteinExistence type="predicted"/>
<dbReference type="AlphaFoldDB" id="A0A1F5CBV6"/>
<protein>
    <recommendedName>
        <fullName evidence="4">Lectin-like protein BA14k</fullName>
    </recommendedName>
</protein>
<comment type="caution">
    <text evidence="2">The sequence shown here is derived from an EMBL/GenBank/DDBJ whole genome shotgun (WGS) entry which is preliminary data.</text>
</comment>
<feature type="signal peptide" evidence="1">
    <location>
        <begin position="1"/>
        <end position="23"/>
    </location>
</feature>